<dbReference type="OrthoDB" id="9809450at2"/>
<dbReference type="InterPro" id="IPR017871">
    <property type="entry name" value="ABC_transporter-like_CS"/>
</dbReference>
<evidence type="ECO:0000313" key="4">
    <source>
        <dbReference type="EMBL" id="GAU08486.1"/>
    </source>
</evidence>
<dbReference type="InterPro" id="IPR003593">
    <property type="entry name" value="AAA+_ATPase"/>
</dbReference>
<accession>A0A194AHC3</accession>
<comment type="caution">
    <text evidence="4">The sequence shown here is derived from an EMBL/GenBank/DDBJ whole genome shotgun (WGS) entry which is preliminary data.</text>
</comment>
<feature type="domain" description="ABC transporter" evidence="3">
    <location>
        <begin position="4"/>
        <end position="218"/>
    </location>
</feature>
<evidence type="ECO:0000256" key="2">
    <source>
        <dbReference type="ARBA" id="ARBA00022840"/>
    </source>
</evidence>
<keyword evidence="1" id="KW-0547">Nucleotide-binding</keyword>
<dbReference type="PANTHER" id="PTHR43119:SF1">
    <property type="entry name" value="ABC TRANSPORTER DOMAIN-CONTAINING PROTEIN"/>
    <property type="match status" value="1"/>
</dbReference>
<dbReference type="PROSITE" id="PS00211">
    <property type="entry name" value="ABC_TRANSPORTER_1"/>
    <property type="match status" value="1"/>
</dbReference>
<dbReference type="InterPro" id="IPR003439">
    <property type="entry name" value="ABC_transporter-like_ATP-bd"/>
</dbReference>
<evidence type="ECO:0000259" key="3">
    <source>
        <dbReference type="PROSITE" id="PS50893"/>
    </source>
</evidence>
<gene>
    <name evidence="4" type="ORF">DPF_1196</name>
</gene>
<dbReference type="InterPro" id="IPR027417">
    <property type="entry name" value="P-loop_NTPase"/>
</dbReference>
<dbReference type="SUPFAM" id="SSF52540">
    <property type="entry name" value="P-loop containing nucleoside triphosphate hydrolases"/>
    <property type="match status" value="1"/>
</dbReference>
<keyword evidence="5" id="KW-1185">Reference proteome</keyword>
<sequence>MEHLQLQNITIQKDGRNILDNIHLKVCKGDKILIQGPSGSGKSTLLKAILGFAKGCTGTILLDGQSIDARSIKTFRNHFAYIGQKPLLFEGTVREYLELPFSFRHNREKKPPKDKWLAVLTALGFGPEIMAGTYHSLSGGEQQRITIAQALLLRRDIYLLDEVTSSLDQANIFRVIDLFTTSEEQTIIAVSHNREWAQHATRIFTLQNGQMHEQGGAS</sequence>
<evidence type="ECO:0000256" key="1">
    <source>
        <dbReference type="ARBA" id="ARBA00022741"/>
    </source>
</evidence>
<dbReference type="PROSITE" id="PS50893">
    <property type="entry name" value="ABC_TRANSPORTER_2"/>
    <property type="match status" value="1"/>
</dbReference>
<dbReference type="Pfam" id="PF00005">
    <property type="entry name" value="ABC_tran"/>
    <property type="match status" value="1"/>
</dbReference>
<proteinExistence type="predicted"/>
<protein>
    <submittedName>
        <fullName evidence="4">ABC transporter ATP-binding protein</fullName>
    </submittedName>
</protein>
<dbReference type="GO" id="GO:0016887">
    <property type="term" value="F:ATP hydrolysis activity"/>
    <property type="evidence" value="ECO:0007669"/>
    <property type="project" value="InterPro"/>
</dbReference>
<dbReference type="Proteomes" id="UP000095200">
    <property type="component" value="Unassembled WGS sequence"/>
</dbReference>
<dbReference type="STRING" id="1592317.DPF_1196"/>
<dbReference type="SMART" id="SM00382">
    <property type="entry name" value="AAA"/>
    <property type="match status" value="1"/>
</dbReference>
<evidence type="ECO:0000313" key="5">
    <source>
        <dbReference type="Proteomes" id="UP000095200"/>
    </source>
</evidence>
<reference evidence="5" key="1">
    <citation type="submission" date="2016-06" db="EMBL/GenBank/DDBJ databases">
        <title>Draft genome sequence of Desulfoplanes formicivorans strain Pf12B.</title>
        <authorList>
            <person name="Watanabe M."/>
            <person name="Kojima H."/>
            <person name="Fukui M."/>
        </authorList>
    </citation>
    <scope>NUCLEOTIDE SEQUENCE [LARGE SCALE GENOMIC DNA]</scope>
    <source>
        <strain evidence="5">Pf12B</strain>
    </source>
</reference>
<dbReference type="AlphaFoldDB" id="A0A194AHC3"/>
<dbReference type="EMBL" id="BDFE01000015">
    <property type="protein sequence ID" value="GAU08486.1"/>
    <property type="molecule type" value="Genomic_DNA"/>
</dbReference>
<dbReference type="CDD" id="cd03228">
    <property type="entry name" value="ABCC_MRP_Like"/>
    <property type="match status" value="1"/>
</dbReference>
<dbReference type="GO" id="GO:0005524">
    <property type="term" value="F:ATP binding"/>
    <property type="evidence" value="ECO:0007669"/>
    <property type="project" value="UniProtKB-KW"/>
</dbReference>
<dbReference type="RefSeq" id="WP_141721070.1">
    <property type="nucleotide sequence ID" value="NZ_BDFE01000015.1"/>
</dbReference>
<organism evidence="4 5">
    <name type="scientific">Desulfoplanes formicivorans</name>
    <dbReference type="NCBI Taxonomy" id="1592317"/>
    <lineage>
        <taxon>Bacteria</taxon>
        <taxon>Pseudomonadati</taxon>
        <taxon>Thermodesulfobacteriota</taxon>
        <taxon>Desulfovibrionia</taxon>
        <taxon>Desulfovibrionales</taxon>
        <taxon>Desulfoplanaceae</taxon>
        <taxon>Desulfoplanes</taxon>
    </lineage>
</organism>
<keyword evidence="2 4" id="KW-0067">ATP-binding</keyword>
<dbReference type="Gene3D" id="3.40.50.300">
    <property type="entry name" value="P-loop containing nucleotide triphosphate hydrolases"/>
    <property type="match status" value="1"/>
</dbReference>
<dbReference type="PANTHER" id="PTHR43119">
    <property type="entry name" value="ABC TRANSPORT PROTEIN ATP-BINDING COMPONENT-RELATED"/>
    <property type="match status" value="1"/>
</dbReference>
<name>A0A194AHC3_9BACT</name>